<sequence>ILWLDGNTFGMDSCKVGILEQRDKVSLSSLLQCHHSRRLEAQVKQTTHLEVLCNFTNETLERQLANEQLGRLLVSTNFTKSDRSWTESMRLLYTTSRLQT</sequence>
<proteinExistence type="predicted"/>
<dbReference type="AlphaFoldDB" id="A0AAD4BAA5"/>
<evidence type="ECO:0000313" key="1">
    <source>
        <dbReference type="EMBL" id="KAF8415516.1"/>
    </source>
</evidence>
<dbReference type="EMBL" id="WHUW01000319">
    <property type="protein sequence ID" value="KAF8415516.1"/>
    <property type="molecule type" value="Genomic_DNA"/>
</dbReference>
<comment type="caution">
    <text evidence="1">The sequence shown here is derived from an EMBL/GenBank/DDBJ whole genome shotgun (WGS) entry which is preliminary data.</text>
</comment>
<accession>A0AAD4BAA5</accession>
<feature type="non-terminal residue" evidence="1">
    <location>
        <position position="100"/>
    </location>
</feature>
<reference evidence="1" key="1">
    <citation type="submission" date="2019-10" db="EMBL/GenBank/DDBJ databases">
        <authorList>
            <consortium name="DOE Joint Genome Institute"/>
            <person name="Kuo A."/>
            <person name="Miyauchi S."/>
            <person name="Kiss E."/>
            <person name="Drula E."/>
            <person name="Kohler A."/>
            <person name="Sanchez-Garcia M."/>
            <person name="Andreopoulos B."/>
            <person name="Barry K.W."/>
            <person name="Bonito G."/>
            <person name="Buee M."/>
            <person name="Carver A."/>
            <person name="Chen C."/>
            <person name="Cichocki N."/>
            <person name="Clum A."/>
            <person name="Culley D."/>
            <person name="Crous P.W."/>
            <person name="Fauchery L."/>
            <person name="Girlanda M."/>
            <person name="Hayes R."/>
            <person name="Keri Z."/>
            <person name="LaButti K."/>
            <person name="Lipzen A."/>
            <person name="Lombard V."/>
            <person name="Magnuson J."/>
            <person name="Maillard F."/>
            <person name="Morin E."/>
            <person name="Murat C."/>
            <person name="Nolan M."/>
            <person name="Ohm R."/>
            <person name="Pangilinan J."/>
            <person name="Pereira M."/>
            <person name="Perotto S."/>
            <person name="Peter M."/>
            <person name="Riley R."/>
            <person name="Sitrit Y."/>
            <person name="Stielow B."/>
            <person name="Szollosi G."/>
            <person name="Zifcakova L."/>
            <person name="Stursova M."/>
            <person name="Spatafora J.W."/>
            <person name="Tedersoo L."/>
            <person name="Vaario L.-M."/>
            <person name="Yamada A."/>
            <person name="Yan M."/>
            <person name="Wang P."/>
            <person name="Xu J."/>
            <person name="Bruns T."/>
            <person name="Baldrian P."/>
            <person name="Vilgalys R."/>
            <person name="Henrissat B."/>
            <person name="Grigoriev I.V."/>
            <person name="Hibbett D."/>
            <person name="Nagy L.G."/>
            <person name="Martin F.M."/>
        </authorList>
    </citation>
    <scope>NUCLEOTIDE SEQUENCE</scope>
    <source>
        <strain evidence="1">BED1</strain>
    </source>
</reference>
<protein>
    <submittedName>
        <fullName evidence="1">Histone</fullName>
    </submittedName>
</protein>
<dbReference type="Proteomes" id="UP001194468">
    <property type="component" value="Unassembled WGS sequence"/>
</dbReference>
<gene>
    <name evidence="1" type="ORF">L210DRAFT_3431257</name>
</gene>
<name>A0AAD4BAA5_BOLED</name>
<evidence type="ECO:0000313" key="2">
    <source>
        <dbReference type="Proteomes" id="UP001194468"/>
    </source>
</evidence>
<keyword evidence="2" id="KW-1185">Reference proteome</keyword>
<reference evidence="1" key="2">
    <citation type="journal article" date="2020" name="Nat. Commun.">
        <title>Large-scale genome sequencing of mycorrhizal fungi provides insights into the early evolution of symbiotic traits.</title>
        <authorList>
            <person name="Miyauchi S."/>
            <person name="Kiss E."/>
            <person name="Kuo A."/>
            <person name="Drula E."/>
            <person name="Kohler A."/>
            <person name="Sanchez-Garcia M."/>
            <person name="Morin E."/>
            <person name="Andreopoulos B."/>
            <person name="Barry K.W."/>
            <person name="Bonito G."/>
            <person name="Buee M."/>
            <person name="Carver A."/>
            <person name="Chen C."/>
            <person name="Cichocki N."/>
            <person name="Clum A."/>
            <person name="Culley D."/>
            <person name="Crous P.W."/>
            <person name="Fauchery L."/>
            <person name="Girlanda M."/>
            <person name="Hayes R.D."/>
            <person name="Keri Z."/>
            <person name="LaButti K."/>
            <person name="Lipzen A."/>
            <person name="Lombard V."/>
            <person name="Magnuson J."/>
            <person name="Maillard F."/>
            <person name="Murat C."/>
            <person name="Nolan M."/>
            <person name="Ohm R.A."/>
            <person name="Pangilinan J."/>
            <person name="Pereira M.F."/>
            <person name="Perotto S."/>
            <person name="Peter M."/>
            <person name="Pfister S."/>
            <person name="Riley R."/>
            <person name="Sitrit Y."/>
            <person name="Stielow J.B."/>
            <person name="Szollosi G."/>
            <person name="Zifcakova L."/>
            <person name="Stursova M."/>
            <person name="Spatafora J.W."/>
            <person name="Tedersoo L."/>
            <person name="Vaario L.M."/>
            <person name="Yamada A."/>
            <person name="Yan M."/>
            <person name="Wang P."/>
            <person name="Xu J."/>
            <person name="Bruns T."/>
            <person name="Baldrian P."/>
            <person name="Vilgalys R."/>
            <person name="Dunand C."/>
            <person name="Henrissat B."/>
            <person name="Grigoriev I.V."/>
            <person name="Hibbett D."/>
            <person name="Nagy L.G."/>
            <person name="Martin F.M."/>
        </authorList>
    </citation>
    <scope>NUCLEOTIDE SEQUENCE</scope>
    <source>
        <strain evidence="1">BED1</strain>
    </source>
</reference>
<organism evidence="1 2">
    <name type="scientific">Boletus edulis BED1</name>
    <dbReference type="NCBI Taxonomy" id="1328754"/>
    <lineage>
        <taxon>Eukaryota</taxon>
        <taxon>Fungi</taxon>
        <taxon>Dikarya</taxon>
        <taxon>Basidiomycota</taxon>
        <taxon>Agaricomycotina</taxon>
        <taxon>Agaricomycetes</taxon>
        <taxon>Agaricomycetidae</taxon>
        <taxon>Boletales</taxon>
        <taxon>Boletineae</taxon>
        <taxon>Boletaceae</taxon>
        <taxon>Boletoideae</taxon>
        <taxon>Boletus</taxon>
    </lineage>
</organism>